<feature type="transmembrane region" description="Helical" evidence="2">
    <location>
        <begin position="651"/>
        <end position="676"/>
    </location>
</feature>
<protein>
    <recommendedName>
        <fullName evidence="3">TmcB/TmcC TPR repeats domain-containing protein</fullName>
    </recommendedName>
</protein>
<comment type="caution">
    <text evidence="4">The sequence shown here is derived from an EMBL/GenBank/DDBJ whole genome shotgun (WGS) entry which is preliminary data.</text>
</comment>
<reference evidence="4 5" key="1">
    <citation type="submission" date="2019-03" db="EMBL/GenBank/DDBJ databases">
        <title>Single cell metagenomics reveals metabolic interactions within the superorganism composed of flagellate Streblomastix strix and complex community of Bacteroidetes bacteria on its surface.</title>
        <authorList>
            <person name="Treitli S.C."/>
            <person name="Kolisko M."/>
            <person name="Husnik F."/>
            <person name="Keeling P."/>
            <person name="Hampl V."/>
        </authorList>
    </citation>
    <scope>NUCLEOTIDE SEQUENCE [LARGE SCALE GENOMIC DNA]</scope>
    <source>
        <strain evidence="4">ST1C</strain>
    </source>
</reference>
<sequence length="813" mass="92465">MSGDETKSVSSQGSTAALGQRGSGNQLSKGQEILYGFLFPLYPLEKHSHASMQLIFWFLNFLMLVTLGFFRIDHGTEQQTTLSYGLNFINLTSLGLIIGKNEVFVAVGFLIIIGGCIALHGVCALLYKEIVTTQPWVIYVMRWLVSLVIRVLFIPIVSTAITSFDCYSEISIGEDGQNIKTIIWRGDITLKCLTNAYQIVSLLLSIIMLLVLIVYSIINVLFIFNHNPKNGGLFSKSNGKYETLQLIFVVLIVLSMRLLYSWQFWRGVVTVSLSLILVIIIFLYVPYYSFASNYLSAIPWLVFASVRLCGEIGYAVEEATHSFVPQILFLISNSQTKQTATIQFPKIKDPDSVEPWLRFLQHKEFRDKRYLDYADYVYTRGLKRHKRNAQLQFQYGNFLIQYKKNWIKAQSIYKLARQSHPSLPLRFVLYCISKDNNSQSGGSDKKNKNGMNTLTFNTKMAQAEEFHEGAKQGMKDFFENMTSAHTNFDMIYPYLRQIVESEQKSRSCYEELMVLQPMNATVLRNYARLLMDIYHDDDTADIILQRAEVIEEENTQSQNYSKGDNMAQATDPLIMNADPAQSNINVYDQKGNERLNADILDQPNTVQNRSQKSSNQRKKRKKKKGHGAQADSAIADLTGGQGEDNSSMRMLIMGLVLITHFICIVGLIFGAVIYSIQAKSYIQRLQNLYSVCDLAQNEVQIGTFALETLYLDLTYNFNFSGIGDGQAEPFPFWEELQGKMTNKSKAIIDIISKIYDKTTVMVPWEQTDIDTYVFEIEHTNTTSQGPVKRDPRIAPIQCVCSLISLRNPANWET</sequence>
<feature type="transmembrane region" description="Helical" evidence="2">
    <location>
        <begin position="244"/>
        <end position="262"/>
    </location>
</feature>
<organism evidence="4 5">
    <name type="scientific">Streblomastix strix</name>
    <dbReference type="NCBI Taxonomy" id="222440"/>
    <lineage>
        <taxon>Eukaryota</taxon>
        <taxon>Metamonada</taxon>
        <taxon>Preaxostyla</taxon>
        <taxon>Oxymonadida</taxon>
        <taxon>Streblomastigidae</taxon>
        <taxon>Streblomastix</taxon>
    </lineage>
</organism>
<dbReference type="Proteomes" id="UP000324800">
    <property type="component" value="Unassembled WGS sequence"/>
</dbReference>
<feature type="domain" description="TmcB/TmcC TPR repeats" evidence="3">
    <location>
        <begin position="436"/>
        <end position="556"/>
    </location>
</feature>
<feature type="transmembrane region" description="Helical" evidence="2">
    <location>
        <begin position="199"/>
        <end position="224"/>
    </location>
</feature>
<evidence type="ECO:0000313" key="4">
    <source>
        <dbReference type="EMBL" id="KAA6403936.1"/>
    </source>
</evidence>
<feature type="region of interest" description="Disordered" evidence="1">
    <location>
        <begin position="598"/>
        <end position="639"/>
    </location>
</feature>
<dbReference type="PANTHER" id="PTHR31600">
    <property type="entry name" value="TINY MACROCYSTS PROTEIN B-RELATED"/>
    <property type="match status" value="1"/>
</dbReference>
<evidence type="ECO:0000259" key="3">
    <source>
        <dbReference type="Pfam" id="PF25474"/>
    </source>
</evidence>
<feature type="compositionally biased region" description="Basic residues" evidence="1">
    <location>
        <begin position="615"/>
        <end position="626"/>
    </location>
</feature>
<dbReference type="Pfam" id="PF25474">
    <property type="entry name" value="TPR_TmcB"/>
    <property type="match status" value="1"/>
</dbReference>
<dbReference type="InterPro" id="IPR057352">
    <property type="entry name" value="TPR_TmcB/C"/>
</dbReference>
<accession>A0A5J4XAV3</accession>
<feature type="transmembrane region" description="Helical" evidence="2">
    <location>
        <begin position="104"/>
        <end position="127"/>
    </location>
</feature>
<dbReference type="EMBL" id="SNRW01000045">
    <property type="protein sequence ID" value="KAA6403936.1"/>
    <property type="molecule type" value="Genomic_DNA"/>
</dbReference>
<evidence type="ECO:0000313" key="5">
    <source>
        <dbReference type="Proteomes" id="UP000324800"/>
    </source>
</evidence>
<feature type="transmembrane region" description="Helical" evidence="2">
    <location>
        <begin position="50"/>
        <end position="70"/>
    </location>
</feature>
<dbReference type="InterPro" id="IPR052994">
    <property type="entry name" value="Tiny_macrocysts_regulators"/>
</dbReference>
<keyword evidence="2" id="KW-1133">Transmembrane helix</keyword>
<dbReference type="AlphaFoldDB" id="A0A5J4XAV3"/>
<feature type="region of interest" description="Disordered" evidence="1">
    <location>
        <begin position="1"/>
        <end position="24"/>
    </location>
</feature>
<feature type="transmembrane region" description="Helical" evidence="2">
    <location>
        <begin position="268"/>
        <end position="287"/>
    </location>
</feature>
<dbReference type="Gene3D" id="1.25.40.10">
    <property type="entry name" value="Tetratricopeptide repeat domain"/>
    <property type="match status" value="1"/>
</dbReference>
<name>A0A5J4XAV3_9EUKA</name>
<evidence type="ECO:0000256" key="1">
    <source>
        <dbReference type="SAM" id="MobiDB-lite"/>
    </source>
</evidence>
<proteinExistence type="predicted"/>
<gene>
    <name evidence="4" type="ORF">EZS28_000549</name>
</gene>
<evidence type="ECO:0000256" key="2">
    <source>
        <dbReference type="SAM" id="Phobius"/>
    </source>
</evidence>
<dbReference type="PANTHER" id="PTHR31600:SF2">
    <property type="entry name" value="GAMETE ENRICHED GENE 10 PROTEIN-RELATED"/>
    <property type="match status" value="1"/>
</dbReference>
<keyword evidence="2" id="KW-0472">Membrane</keyword>
<feature type="transmembrane region" description="Helical" evidence="2">
    <location>
        <begin position="139"/>
        <end position="161"/>
    </location>
</feature>
<keyword evidence="2" id="KW-0812">Transmembrane</keyword>
<feature type="compositionally biased region" description="Polar residues" evidence="1">
    <location>
        <begin position="8"/>
        <end position="24"/>
    </location>
</feature>
<dbReference type="InterPro" id="IPR011990">
    <property type="entry name" value="TPR-like_helical_dom_sf"/>
</dbReference>